<protein>
    <submittedName>
        <fullName evidence="1">Uncharacterized protein</fullName>
    </submittedName>
</protein>
<dbReference type="EMBL" id="UZAI01018764">
    <property type="protein sequence ID" value="VDP40023.1"/>
    <property type="molecule type" value="Genomic_DNA"/>
</dbReference>
<sequence>MHTCNLLSSNSLFVPLIGATKLSGNIPIKFVRIFLPLHQPSSGRLRSNT</sequence>
<proteinExistence type="predicted"/>
<dbReference type="AlphaFoldDB" id="A0A183MZU6"/>
<organism evidence="1 2">
    <name type="scientific">Schistosoma margrebowiei</name>
    <dbReference type="NCBI Taxonomy" id="48269"/>
    <lineage>
        <taxon>Eukaryota</taxon>
        <taxon>Metazoa</taxon>
        <taxon>Spiralia</taxon>
        <taxon>Lophotrochozoa</taxon>
        <taxon>Platyhelminthes</taxon>
        <taxon>Trematoda</taxon>
        <taxon>Digenea</taxon>
        <taxon>Strigeidida</taxon>
        <taxon>Schistosomatoidea</taxon>
        <taxon>Schistosomatidae</taxon>
        <taxon>Schistosoma</taxon>
    </lineage>
</organism>
<dbReference type="Proteomes" id="UP000277204">
    <property type="component" value="Unassembled WGS sequence"/>
</dbReference>
<name>A0A183MZU6_9TREM</name>
<accession>A0A183MZU6</accession>
<keyword evidence="2" id="KW-1185">Reference proteome</keyword>
<reference evidence="1 2" key="1">
    <citation type="submission" date="2018-11" db="EMBL/GenBank/DDBJ databases">
        <authorList>
            <consortium name="Pathogen Informatics"/>
        </authorList>
    </citation>
    <scope>NUCLEOTIDE SEQUENCE [LARGE SCALE GENOMIC DNA]</scope>
    <source>
        <strain evidence="1 2">Zambia</strain>
    </source>
</reference>
<gene>
    <name evidence="1" type="ORF">SMRZ_LOCUS21571</name>
</gene>
<evidence type="ECO:0000313" key="1">
    <source>
        <dbReference type="EMBL" id="VDP40023.1"/>
    </source>
</evidence>
<evidence type="ECO:0000313" key="2">
    <source>
        <dbReference type="Proteomes" id="UP000277204"/>
    </source>
</evidence>